<reference evidence="1" key="1">
    <citation type="submission" date="2022-07" db="EMBL/GenBank/DDBJ databases">
        <title>Phylogenomic reconstructions and comparative analyses of Kickxellomycotina fungi.</title>
        <authorList>
            <person name="Reynolds N.K."/>
            <person name="Stajich J.E."/>
            <person name="Barry K."/>
            <person name="Grigoriev I.V."/>
            <person name="Crous P."/>
            <person name="Smith M.E."/>
        </authorList>
    </citation>
    <scope>NUCLEOTIDE SEQUENCE</scope>
    <source>
        <strain evidence="1">BCRC 34191</strain>
    </source>
</reference>
<evidence type="ECO:0000313" key="2">
    <source>
        <dbReference type="Proteomes" id="UP001140066"/>
    </source>
</evidence>
<dbReference type="EMBL" id="JANBUK010000034">
    <property type="protein sequence ID" value="KAJ2792344.1"/>
    <property type="molecule type" value="Genomic_DNA"/>
</dbReference>
<name>A0ACC1KNB0_9FUNG</name>
<evidence type="ECO:0000313" key="1">
    <source>
        <dbReference type="EMBL" id="KAJ2792344.1"/>
    </source>
</evidence>
<sequence length="1238" mass="136654">MEEESVGKDVARSLSDSEQRLPSNAQPQPLKGSSDTSRTSTPVAQNIRKGSTSISRATDRLASTPASFPRSFHLDAAFISGTSPVNDSDTNSFLRRQQPSETLDKAVAARRLKRHLVTRDADKEDRRRSVASSQRQGHESTPTGDEEEGYAADVNDDEADDEAARVPVDPLTLPSGDITHALYRWQRTHELGDGESGRRVQRRSSFSAVPSDSEWAVPYSQRQIIEPGGFRRQFIHERAAREGGAPVAVLTENFVDFIGLYGHFAGENYPSDEDDDYEDELATAQTPLLASRRDAATARNMHATASNKKAFFLLLKAFVGTGVLVLPKAFSNGGLMASSATMLFVAWYAWHCMIILGEVYLKVGGSYGDLGGKLFGNWARQIITVSILLAQIGFCSAYTIFVATNMRDLWNSVTDCRFNYSPTFWVLAQLLAYIPLAWVRRIKQFAPFALAANVFIMLGLGYVLAFDVSSISLHGLADIVQYNPLRFPLLVGTAVFAFEGVTLVIPVIDSMAHQEKFSAVLTTALSVCIVVFVGIGALSYMALGDSVETVILLNLPSGTPTVLVQLFYSLAIMLSVPLQLFPAARILESGIFPRSSGKGNSVVKWQKNAFRTLMVLVIAMIAIFGADQLDNFIAIIGAFSCTPLSFIFPAALHYQIHPGKRWTRIKDVVLAAVGFVILVYVTYIGIVSWGNAPPPVDNSRVQFDGATANSNKSKVLLRPLLWVITLKWDPSITPYLESDGHYMFQGRRGFDYAAYVYLGYPTHHLAKDVEIEMYESDIYSGSTLQMLSCAPYSDCAFPLARRVTIVLRADRGFMGSGVNPANSMWVEANICAFVERIKSMAPKVSTVGARPKNLNKLPEIGSSHFGSFLSQLFQIGDRIEYAHFDDITIPVVLCLGKINNLVHIECMFESVAGNISQYIQLARQNSPTLQSIDMESEHAIDVLGLIRSQTGSPVTYPRLVSLKLWGSSEQGVPQRLVVKGDTPFPSLRCLRLKLDYPFDDDILFRGNAASLECLEVGLNHTTVDMLRRHNVFTPTSHPRLQCVKIGHYGDLVPDPFPSVTECTRFVLSIAPGASVREMHGLPTNASILPVFPAGGTHTCIQVLSLPRTSLTLWEAVTLVKSLPLLTDLYTSPPSLGPLPAGVTLAELPAYIRSNYAPINERFRCWHIKFHMFGEDKEIVICVLVMALACPNFDYAVPSIGRRPSFMRLLEEKINTEGYRRYATRLRRLLFGGWNGKQD</sequence>
<protein>
    <submittedName>
        <fullName evidence="1">Uncharacterized protein</fullName>
    </submittedName>
</protein>
<comment type="caution">
    <text evidence="1">The sequence shown here is derived from an EMBL/GenBank/DDBJ whole genome shotgun (WGS) entry which is preliminary data.</text>
</comment>
<dbReference type="Proteomes" id="UP001140066">
    <property type="component" value="Unassembled WGS sequence"/>
</dbReference>
<accession>A0ACC1KNB0</accession>
<organism evidence="1 2">
    <name type="scientific">Coemansia linderi</name>
    <dbReference type="NCBI Taxonomy" id="2663919"/>
    <lineage>
        <taxon>Eukaryota</taxon>
        <taxon>Fungi</taxon>
        <taxon>Fungi incertae sedis</taxon>
        <taxon>Zoopagomycota</taxon>
        <taxon>Kickxellomycotina</taxon>
        <taxon>Kickxellomycetes</taxon>
        <taxon>Kickxellales</taxon>
        <taxon>Kickxellaceae</taxon>
        <taxon>Coemansia</taxon>
    </lineage>
</organism>
<keyword evidence="2" id="KW-1185">Reference proteome</keyword>
<proteinExistence type="predicted"/>
<gene>
    <name evidence="1" type="ORF">GGI18_000473</name>
</gene>